<evidence type="ECO:0000256" key="9">
    <source>
        <dbReference type="ARBA" id="ARBA00023295"/>
    </source>
</evidence>
<protein>
    <recommendedName>
        <fullName evidence="10">Alpha-galactosidase</fullName>
        <ecNumber evidence="10">3.2.1.-</ecNumber>
    </recommendedName>
</protein>
<evidence type="ECO:0000313" key="12">
    <source>
        <dbReference type="EMBL" id="EDV27039.1"/>
    </source>
</evidence>
<dbReference type="STRING" id="10228.B3RSE1"/>
<dbReference type="SUPFAM" id="SSF51445">
    <property type="entry name" value="(Trans)glycosidases"/>
    <property type="match status" value="1"/>
</dbReference>
<organism evidence="12 13">
    <name type="scientific">Trichoplax adhaerens</name>
    <name type="common">Trichoplax reptans</name>
    <dbReference type="NCBI Taxonomy" id="10228"/>
    <lineage>
        <taxon>Eukaryota</taxon>
        <taxon>Metazoa</taxon>
        <taxon>Placozoa</taxon>
        <taxon>Uniplacotomia</taxon>
        <taxon>Trichoplacea</taxon>
        <taxon>Trichoplacidae</taxon>
        <taxon>Trichoplax</taxon>
    </lineage>
</organism>
<dbReference type="AlphaFoldDB" id="B3RSE1"/>
<dbReference type="Pfam" id="PF17450">
    <property type="entry name" value="Melibiase_2_C"/>
    <property type="match status" value="1"/>
</dbReference>
<dbReference type="PANTHER" id="PTHR11452">
    <property type="entry name" value="ALPHA-GALACTOSIDASE/ALPHA-N-ACETYLGALACTOSAMINIDASE"/>
    <property type="match status" value="1"/>
</dbReference>
<dbReference type="PROSITE" id="PS00512">
    <property type="entry name" value="ALPHA_GALACTOSIDASE"/>
    <property type="match status" value="1"/>
</dbReference>
<dbReference type="RefSeq" id="XP_002111035.1">
    <property type="nucleotide sequence ID" value="XM_002110999.1"/>
</dbReference>
<dbReference type="eggNOG" id="KOG2366">
    <property type="taxonomic scope" value="Eukaryota"/>
</dbReference>
<evidence type="ECO:0000259" key="11">
    <source>
        <dbReference type="Pfam" id="PF17450"/>
    </source>
</evidence>
<keyword evidence="13" id="KW-1185">Reference proteome</keyword>
<dbReference type="InterPro" id="IPR000111">
    <property type="entry name" value="Glyco_hydro_27/36_CS"/>
</dbReference>
<keyword evidence="5" id="KW-0443">Lipid metabolism</keyword>
<dbReference type="CTD" id="6751711"/>
<dbReference type="CDD" id="cd14792">
    <property type="entry name" value="GH27"/>
    <property type="match status" value="1"/>
</dbReference>
<reference evidence="12 13" key="1">
    <citation type="journal article" date="2008" name="Nature">
        <title>The Trichoplax genome and the nature of placozoans.</title>
        <authorList>
            <person name="Srivastava M."/>
            <person name="Begovic E."/>
            <person name="Chapman J."/>
            <person name="Putnam N.H."/>
            <person name="Hellsten U."/>
            <person name="Kawashima T."/>
            <person name="Kuo A."/>
            <person name="Mitros T."/>
            <person name="Salamov A."/>
            <person name="Carpenter M.L."/>
            <person name="Signorovitch A.Y."/>
            <person name="Moreno M.A."/>
            <person name="Kamm K."/>
            <person name="Grimwood J."/>
            <person name="Schmutz J."/>
            <person name="Shapiro H."/>
            <person name="Grigoriev I.V."/>
            <person name="Buss L.W."/>
            <person name="Schierwater B."/>
            <person name="Dellaporta S.L."/>
            <person name="Rokhsar D.S."/>
        </authorList>
    </citation>
    <scope>NUCLEOTIDE SEQUENCE [LARGE SCALE GENOMIC DNA]</scope>
    <source>
        <strain evidence="12 13">Grell-BS-1999</strain>
    </source>
</reference>
<dbReference type="KEGG" id="tad:TRIADDRAFT_23253"/>
<dbReference type="GeneID" id="6751711"/>
<dbReference type="InterPro" id="IPR013780">
    <property type="entry name" value="Glyco_hydro_b"/>
</dbReference>
<evidence type="ECO:0000256" key="8">
    <source>
        <dbReference type="ARBA" id="ARBA00023228"/>
    </source>
</evidence>
<name>B3RSE1_TRIAD</name>
<dbReference type="FunCoup" id="B3RSE1">
    <property type="interactions" value="759"/>
</dbReference>
<keyword evidence="6 10" id="KW-1015">Disulfide bond</keyword>
<dbReference type="GO" id="GO:0016020">
    <property type="term" value="C:membrane"/>
    <property type="evidence" value="ECO:0007669"/>
    <property type="project" value="GOC"/>
</dbReference>
<evidence type="ECO:0000256" key="6">
    <source>
        <dbReference type="ARBA" id="ARBA00023157"/>
    </source>
</evidence>
<sequence>MARKFVLLLFSVVIGFLYTINVHGLDNGLALTPPMGWLAWERFRCNIDCKNNPDNCISQKLFTDMADHLAKDGYRDVGYNYINVDDCWMAKKRNKNGRLYADKERFPKGIKYLAEYMHKRGLKLGIYGDFGTKTCGGYPGSEFHLQTDAETFANWKVDSLKLDGCNSNTSDYKKGYPAMGHYLNKTGRPILYSCSWPAYLNPSKVNYTIIAKACNLWRNYGDIQDSWDSILSIVDFYGNNNKVLSAAQGPGHWNDPDQLIVGDFSLSYEQSKSQFALWSIFGAPLYMSNDLRKIPTWAKDILQNREVIAVNQDKLGLMGKRIVYKKNNYEVWMKNLSDVTTAVVLFNRNVQGTPQVLSVDYSMVS</sequence>
<dbReference type="InterPro" id="IPR013785">
    <property type="entry name" value="Aldolase_TIM"/>
</dbReference>
<feature type="domain" description="Alpha galactosidase A C-terminal" evidence="11">
    <location>
        <begin position="316"/>
        <end position="362"/>
    </location>
</feature>
<dbReference type="FunFam" id="3.20.20.70:FF:000070">
    <property type="entry name" value="Alpha-galactosidase"/>
    <property type="match status" value="1"/>
</dbReference>
<dbReference type="GO" id="GO:0005737">
    <property type="term" value="C:cytoplasm"/>
    <property type="evidence" value="ECO:0000318"/>
    <property type="project" value="GO_Central"/>
</dbReference>
<dbReference type="PRINTS" id="PR00740">
    <property type="entry name" value="GLHYDRLASE27"/>
</dbReference>
<dbReference type="OrthoDB" id="5795902at2759"/>
<dbReference type="Pfam" id="PF16499">
    <property type="entry name" value="Melibiase_2"/>
    <property type="match status" value="1"/>
</dbReference>
<keyword evidence="4 10" id="KW-0378">Hydrolase</keyword>
<gene>
    <name evidence="12" type="ORF">TRIADDRAFT_23253</name>
</gene>
<keyword evidence="9 10" id="KW-0326">Glycosidase</keyword>
<evidence type="ECO:0000256" key="1">
    <source>
        <dbReference type="ARBA" id="ARBA00004371"/>
    </source>
</evidence>
<evidence type="ECO:0000256" key="5">
    <source>
        <dbReference type="ARBA" id="ARBA00023098"/>
    </source>
</evidence>
<dbReference type="GO" id="GO:0004557">
    <property type="term" value="F:alpha-galactosidase activity"/>
    <property type="evidence" value="ECO:0000318"/>
    <property type="project" value="GO_Central"/>
</dbReference>
<keyword evidence="7" id="KW-0325">Glycoprotein</keyword>
<dbReference type="GO" id="GO:0005764">
    <property type="term" value="C:lysosome"/>
    <property type="evidence" value="ECO:0007669"/>
    <property type="project" value="UniProtKB-SubCell"/>
</dbReference>
<comment type="subcellular location">
    <subcellularLocation>
        <location evidence="1">Lysosome</location>
    </subcellularLocation>
</comment>
<dbReference type="EMBL" id="DS985243">
    <property type="protein sequence ID" value="EDV27039.1"/>
    <property type="molecule type" value="Genomic_DNA"/>
</dbReference>
<dbReference type="SUPFAM" id="SSF51011">
    <property type="entry name" value="Glycosyl hydrolase domain"/>
    <property type="match status" value="1"/>
</dbReference>
<dbReference type="InterPro" id="IPR035373">
    <property type="entry name" value="Melibiase/NAGA_C"/>
</dbReference>
<dbReference type="EC" id="3.2.1.-" evidence="10"/>
<dbReference type="Gene3D" id="2.60.40.1180">
    <property type="entry name" value="Golgi alpha-mannosidase II"/>
    <property type="match status" value="1"/>
</dbReference>
<dbReference type="InterPro" id="IPR017853">
    <property type="entry name" value="GH"/>
</dbReference>
<dbReference type="Proteomes" id="UP000009022">
    <property type="component" value="Unassembled WGS sequence"/>
</dbReference>
<keyword evidence="8" id="KW-0458">Lysosome</keyword>
<dbReference type="Gene3D" id="3.20.20.70">
    <property type="entry name" value="Aldolase class I"/>
    <property type="match status" value="1"/>
</dbReference>
<proteinExistence type="inferred from homology"/>
<evidence type="ECO:0000256" key="7">
    <source>
        <dbReference type="ARBA" id="ARBA00023180"/>
    </source>
</evidence>
<dbReference type="PANTHER" id="PTHR11452:SF83">
    <property type="entry name" value="ALPHA-GALACTOSIDASE"/>
    <property type="match status" value="1"/>
</dbReference>
<dbReference type="HOGENOM" id="CLU_013093_0_0_1"/>
<evidence type="ECO:0000256" key="3">
    <source>
        <dbReference type="ARBA" id="ARBA00011738"/>
    </source>
</evidence>
<comment type="similarity">
    <text evidence="2 10">Belongs to the glycosyl hydrolase 27 family.</text>
</comment>
<dbReference type="GO" id="GO:0009311">
    <property type="term" value="P:oligosaccharide metabolic process"/>
    <property type="evidence" value="ECO:0000318"/>
    <property type="project" value="GO_Central"/>
</dbReference>
<evidence type="ECO:0000313" key="13">
    <source>
        <dbReference type="Proteomes" id="UP000009022"/>
    </source>
</evidence>
<dbReference type="PhylomeDB" id="B3RSE1"/>
<evidence type="ECO:0000256" key="10">
    <source>
        <dbReference type="RuleBase" id="RU361168"/>
    </source>
</evidence>
<evidence type="ECO:0000256" key="4">
    <source>
        <dbReference type="ARBA" id="ARBA00022801"/>
    </source>
</evidence>
<dbReference type="GO" id="GO:0016139">
    <property type="term" value="P:glycoside catabolic process"/>
    <property type="evidence" value="ECO:0000318"/>
    <property type="project" value="GO_Central"/>
</dbReference>
<accession>B3RSE1</accession>
<dbReference type="OMA" id="NIIDWFF"/>
<dbReference type="InterPro" id="IPR002241">
    <property type="entry name" value="Glyco_hydro_27"/>
</dbReference>
<comment type="subunit">
    <text evidence="3 10">Homodimer.</text>
</comment>
<evidence type="ECO:0000256" key="2">
    <source>
        <dbReference type="ARBA" id="ARBA00009743"/>
    </source>
</evidence>
<dbReference type="InParanoid" id="B3RSE1"/>
<dbReference type="GO" id="GO:0019377">
    <property type="term" value="P:glycolipid catabolic process"/>
    <property type="evidence" value="ECO:0007669"/>
    <property type="project" value="UniProtKB-ARBA"/>
</dbReference>